<dbReference type="OrthoDB" id="129761at2759"/>
<name>A0A1V9ZNX6_9STRA</name>
<proteinExistence type="predicted"/>
<dbReference type="Proteomes" id="UP000243217">
    <property type="component" value="Unassembled WGS sequence"/>
</dbReference>
<sequence length="1041" mass="117442">NNPVHLLGHSCGATTAIELYQLLCKDAFGVGSNHKWVKSIVPKLAEALGVAQESMVQNPFMMPIAIPKRDIEEFREMPTPPTVDTSTQEITSEVVNQADAYLIWSCVHLKEFPEEETSTAVPETTTDNSNNATGMTNQEILQWQKRAEMQLKLLSMPMESSLGVFVMDSSPLMKRKGYLPSLSTSPPQTLKQLIQTVHDEPQPKKAPVLHVTIPYTNPKYAKVKSRVSAEPFPHQKKPPKAAVISHPSKQAKRAKVGIKKRNAVVLTIDELSISHYELEALSKDEAPLQVVALIAVLFFSLLHFQLYATVLILLAPGDLVPKDVSWNTARTLLTDGKKLLRTLHNFLTGPPVAEFKMKALRPFLTNEKFRPEYLVPISTPAAVLCAWVLETVRLQSTPGAKTSSILHDSTAENIADTNDLLMYLEMDDTNPQSRQMTSRTVDSKGLQTADVLVIRDPPPDERDEMGMDPSPDVVVFSGEWHYHGLTYYVSFYIAQIEPSCVLQLKINENKSAIETQASITEDEIMKLFGPNVVAFVYERAWVTLCEEILARLDNVVNPTVQPLNQTDDKDLFQALETSRSIEVPLPQLDPTPRRQNPIKQTKANTIPSADEIDAIVKIQCATRQKLSREKADRLRHHKEKKLKNPTLFMSASELKQYEDHVKLAMSTITLSCLKMQHKEHLNRNKALKQAQEAAVLRIQCATRQKLSREKVAKKRNDLKKANLSQSNSSTHSPTRRHQHKSNNYPNGGVKRHRSLMQQQDQYLVDIETDFHKIELKAKKSIAFYDKEISSARDALELACADHAAVKIQCLARQRAAVKCVNVKRRESQDLLRSMSLPKIDEKTTAAVKIQCLSRQKAVKKRVNSMRLERKRASIQSADQELAALRIQCLTRQRTAKKRANSMRKSLLMTSEEKEAAALKIQCLARQRAARKRVNAKRLEVNCKSMATTDKEQAALRIQCLARQRAAKKRVNAKRLELRNSMSSTDKEQAALRIQCLSRQRAARKKVSAKRKENLAQNSYNKNTDDAALTIQCLARQRTARK</sequence>
<dbReference type="PROSITE" id="PS50096">
    <property type="entry name" value="IQ"/>
    <property type="match status" value="8"/>
</dbReference>
<dbReference type="Pfam" id="PF12777">
    <property type="entry name" value="MT"/>
    <property type="match status" value="1"/>
</dbReference>
<dbReference type="AlphaFoldDB" id="A0A1V9ZNX6"/>
<evidence type="ECO:0000313" key="3">
    <source>
        <dbReference type="EMBL" id="OQR99480.1"/>
    </source>
</evidence>
<gene>
    <name evidence="3" type="ORF">THRCLA_06501</name>
</gene>
<feature type="non-terminal residue" evidence="3">
    <location>
        <position position="1041"/>
    </location>
</feature>
<dbReference type="STRING" id="74557.A0A1V9ZNX6"/>
<protein>
    <recommendedName>
        <fullName evidence="2">Dynein heavy chain coiled coil stalk domain-containing protein</fullName>
    </recommendedName>
</protein>
<comment type="caution">
    <text evidence="3">The sequence shown here is derived from an EMBL/GenBank/DDBJ whole genome shotgun (WGS) entry which is preliminary data.</text>
</comment>
<feature type="compositionally biased region" description="Basic and acidic residues" evidence="1">
    <location>
        <begin position="707"/>
        <end position="720"/>
    </location>
</feature>
<feature type="non-terminal residue" evidence="3">
    <location>
        <position position="1"/>
    </location>
</feature>
<feature type="compositionally biased region" description="Polar residues" evidence="1">
    <location>
        <begin position="722"/>
        <end position="732"/>
    </location>
</feature>
<keyword evidence="4" id="KW-1185">Reference proteome</keyword>
<dbReference type="EMBL" id="JNBS01001802">
    <property type="protein sequence ID" value="OQR99480.1"/>
    <property type="molecule type" value="Genomic_DNA"/>
</dbReference>
<dbReference type="InterPro" id="IPR029058">
    <property type="entry name" value="AB_hydrolase_fold"/>
</dbReference>
<feature type="region of interest" description="Disordered" evidence="1">
    <location>
        <begin position="707"/>
        <end position="749"/>
    </location>
</feature>
<evidence type="ECO:0000313" key="4">
    <source>
        <dbReference type="Proteomes" id="UP000243217"/>
    </source>
</evidence>
<feature type="domain" description="Dynein heavy chain coiled coil stalk" evidence="2">
    <location>
        <begin position="307"/>
        <end position="395"/>
    </location>
</feature>
<dbReference type="Gene3D" id="3.40.50.1820">
    <property type="entry name" value="alpha/beta hydrolase"/>
    <property type="match status" value="1"/>
</dbReference>
<organism evidence="3 4">
    <name type="scientific">Thraustotheca clavata</name>
    <dbReference type="NCBI Taxonomy" id="74557"/>
    <lineage>
        <taxon>Eukaryota</taxon>
        <taxon>Sar</taxon>
        <taxon>Stramenopiles</taxon>
        <taxon>Oomycota</taxon>
        <taxon>Saprolegniomycetes</taxon>
        <taxon>Saprolegniales</taxon>
        <taxon>Achlyaceae</taxon>
        <taxon>Thraustotheca</taxon>
    </lineage>
</organism>
<dbReference type="Gene3D" id="1.20.920.60">
    <property type="match status" value="1"/>
</dbReference>
<dbReference type="InterPro" id="IPR024743">
    <property type="entry name" value="Dynein_HC_stalk"/>
</dbReference>
<accession>A0A1V9ZNX6</accession>
<evidence type="ECO:0000259" key="2">
    <source>
        <dbReference type="Pfam" id="PF12777"/>
    </source>
</evidence>
<evidence type="ECO:0000256" key="1">
    <source>
        <dbReference type="SAM" id="MobiDB-lite"/>
    </source>
</evidence>
<reference evidence="3 4" key="1">
    <citation type="journal article" date="2014" name="Genome Biol. Evol.">
        <title>The secreted proteins of Achlya hypogyna and Thraustotheca clavata identify the ancestral oomycete secretome and reveal gene acquisitions by horizontal gene transfer.</title>
        <authorList>
            <person name="Misner I."/>
            <person name="Blouin N."/>
            <person name="Leonard G."/>
            <person name="Richards T.A."/>
            <person name="Lane C.E."/>
        </authorList>
    </citation>
    <scope>NUCLEOTIDE SEQUENCE [LARGE SCALE GENOMIC DNA]</scope>
    <source>
        <strain evidence="3 4">ATCC 34112</strain>
    </source>
</reference>